<protein>
    <recommendedName>
        <fullName evidence="3">DUF2135 domain-containing protein</fullName>
    </recommendedName>
</protein>
<dbReference type="EMBL" id="BAAAZE010000010">
    <property type="protein sequence ID" value="GAA4027577.1"/>
    <property type="molecule type" value="Genomic_DNA"/>
</dbReference>
<comment type="caution">
    <text evidence="1">The sequence shown here is derived from an EMBL/GenBank/DDBJ whole genome shotgun (WGS) entry which is preliminary data.</text>
</comment>
<keyword evidence="2" id="KW-1185">Reference proteome</keyword>
<accession>A0ABP7TKX1</accession>
<dbReference type="Proteomes" id="UP001501353">
    <property type="component" value="Unassembled WGS sequence"/>
</dbReference>
<proteinExistence type="predicted"/>
<organism evidence="1 2">
    <name type="scientific">Actimicrobium antarcticum</name>
    <dbReference type="NCBI Taxonomy" id="1051899"/>
    <lineage>
        <taxon>Bacteria</taxon>
        <taxon>Pseudomonadati</taxon>
        <taxon>Pseudomonadota</taxon>
        <taxon>Betaproteobacteria</taxon>
        <taxon>Burkholderiales</taxon>
        <taxon>Oxalobacteraceae</taxon>
        <taxon>Actimicrobium</taxon>
    </lineage>
</organism>
<reference evidence="2" key="1">
    <citation type="journal article" date="2019" name="Int. J. Syst. Evol. Microbiol.">
        <title>The Global Catalogue of Microorganisms (GCM) 10K type strain sequencing project: providing services to taxonomists for standard genome sequencing and annotation.</title>
        <authorList>
            <consortium name="The Broad Institute Genomics Platform"/>
            <consortium name="The Broad Institute Genome Sequencing Center for Infectious Disease"/>
            <person name="Wu L."/>
            <person name="Ma J."/>
        </authorList>
    </citation>
    <scope>NUCLEOTIDE SEQUENCE [LARGE SCALE GENOMIC DNA]</scope>
    <source>
        <strain evidence="2">JCM 16673</strain>
    </source>
</reference>
<evidence type="ECO:0000313" key="2">
    <source>
        <dbReference type="Proteomes" id="UP001501353"/>
    </source>
</evidence>
<gene>
    <name evidence="1" type="ORF">GCM10022212_27090</name>
</gene>
<name>A0ABP7TKX1_9BURK</name>
<sequence>MRSVVALFTGICMMVGGSTVRAQTNPVSDNDICKTETIFAFFNGVKTSIRQAEYALDNFKKIHGAKLADNQIIRYELMYNSSNDFEDFVETFEQRMLEQNGLLANRFELFFEAMQGGGDWWTTIVNSVAAAGQTLSALVDSVNAITTRNLTTLLANPPTEITYQEHRTRIDNFALEGKKMLFVAHSQGNLFVNPAYRYAVSRSPSSAVGVVHIAPASPVVIGPHVLANLDLVINALRIVGSVVNITDNIPDYAARPAGIQGLRDRLGHGLLEIYLNPYLAISAKVKSLINNGLASLVQPPSRAATGFFSTTLTWDGIGDVDTHIDEPGGTHVWYRSKQGRAGFLDVDNVVANGPEHYYASCSAQKLQTGTYKIAIANYARATGRTATMQVASYGSGVLGTKSVTLGGETGDTPMATLFTVNVTKDAAGVFRAALGN</sequence>
<evidence type="ECO:0008006" key="3">
    <source>
        <dbReference type="Google" id="ProtNLM"/>
    </source>
</evidence>
<evidence type="ECO:0000313" key="1">
    <source>
        <dbReference type="EMBL" id="GAA4027577.1"/>
    </source>
</evidence>